<dbReference type="Proteomes" id="UP000005837">
    <property type="component" value="Unassembled WGS sequence"/>
</dbReference>
<dbReference type="SUPFAM" id="SSF102400">
    <property type="entry name" value="DNA polymerase III chi subunit"/>
    <property type="match status" value="1"/>
</dbReference>
<dbReference type="AlphaFoldDB" id="C0DYS3"/>
<dbReference type="InterPro" id="IPR036768">
    <property type="entry name" value="PolIII_chi_sf"/>
</dbReference>
<comment type="caution">
    <text evidence="1">The sequence shown here is derived from an EMBL/GenBank/DDBJ whole genome shotgun (WGS) entry which is preliminary data.</text>
</comment>
<dbReference type="GO" id="GO:0032298">
    <property type="term" value="P:positive regulation of DNA-templated DNA replication initiation"/>
    <property type="evidence" value="ECO:0007669"/>
    <property type="project" value="TreeGrafter"/>
</dbReference>
<keyword evidence="1" id="KW-0808">Transferase</keyword>
<dbReference type="EMBL" id="ACEA01000057">
    <property type="protein sequence ID" value="EEG22795.1"/>
    <property type="molecule type" value="Genomic_DNA"/>
</dbReference>
<proteinExistence type="predicted"/>
<dbReference type="PANTHER" id="PTHR38767:SF1">
    <property type="entry name" value="DNA POLYMERASE III SUBUNIT CHI"/>
    <property type="match status" value="1"/>
</dbReference>
<dbReference type="PANTHER" id="PTHR38767">
    <property type="entry name" value="DNA POLYMERASE III SUBUNIT CHI"/>
    <property type="match status" value="1"/>
</dbReference>
<reference evidence="1 2" key="1">
    <citation type="submission" date="2009-01" db="EMBL/GenBank/DDBJ databases">
        <authorList>
            <person name="Fulton L."/>
            <person name="Clifton S."/>
            <person name="Chinwalla A.T."/>
            <person name="Mitreva M."/>
            <person name="Sodergren E."/>
            <person name="Weinstock G."/>
            <person name="Clifton S."/>
            <person name="Dooling D.J."/>
            <person name="Fulton B."/>
            <person name="Minx P."/>
            <person name="Pepin K.H."/>
            <person name="Johnson M."/>
            <person name="Bhonagiri V."/>
            <person name="Nash W.E."/>
            <person name="Mardis E.R."/>
            <person name="Wilson R.K."/>
        </authorList>
    </citation>
    <scope>NUCLEOTIDE SEQUENCE [LARGE SCALE GENOMIC DNA]</scope>
    <source>
        <strain evidence="1 2">ATCC 23834</strain>
    </source>
</reference>
<dbReference type="eggNOG" id="COG2927">
    <property type="taxonomic scope" value="Bacteria"/>
</dbReference>
<evidence type="ECO:0000313" key="1">
    <source>
        <dbReference type="EMBL" id="EEG22795.1"/>
    </source>
</evidence>
<dbReference type="GO" id="GO:0006260">
    <property type="term" value="P:DNA replication"/>
    <property type="evidence" value="ECO:0007669"/>
    <property type="project" value="InterPro"/>
</dbReference>
<dbReference type="Gene3D" id="3.40.50.10110">
    <property type="entry name" value="DNA polymerase III subunit chi"/>
    <property type="match status" value="1"/>
</dbReference>
<dbReference type="GO" id="GO:0003677">
    <property type="term" value="F:DNA binding"/>
    <property type="evidence" value="ECO:0007669"/>
    <property type="project" value="InterPro"/>
</dbReference>
<organism evidence="1 2">
    <name type="scientific">Eikenella corrodens ATCC 23834</name>
    <dbReference type="NCBI Taxonomy" id="546274"/>
    <lineage>
        <taxon>Bacteria</taxon>
        <taxon>Pseudomonadati</taxon>
        <taxon>Pseudomonadota</taxon>
        <taxon>Betaproteobacteria</taxon>
        <taxon>Neisseriales</taxon>
        <taxon>Neisseriaceae</taxon>
        <taxon>Eikenella</taxon>
    </lineage>
</organism>
<sequence>MQPIRPQGTGKRFADPSLPAIFQVAPMPTVTFYTHVADLETFACRLAKRAVEAGCRVLAWCGGTEQLATLDRQLWAFEAESFLPHEIWLPKENPCPIEPPILLAEGEALPTAESSLVVLNLSADLWSHAPNTPERVLEIVGRSETQLAAARRRFAAYRNGGFKIEHHNMQGKA</sequence>
<evidence type="ECO:0000313" key="2">
    <source>
        <dbReference type="Proteomes" id="UP000005837"/>
    </source>
</evidence>
<dbReference type="InterPro" id="IPR007459">
    <property type="entry name" value="DNA_pol3_chi"/>
</dbReference>
<accession>C0DYS3</accession>
<dbReference type="Pfam" id="PF04364">
    <property type="entry name" value="DNA_pol3_chi"/>
    <property type="match status" value="1"/>
</dbReference>
<protein>
    <submittedName>
        <fullName evidence="1">DNA polymerase III, chi subunit</fullName>
        <ecNumber evidence="1">2.7.7.7</ecNumber>
    </submittedName>
</protein>
<dbReference type="EC" id="2.7.7.7" evidence="1"/>
<dbReference type="GO" id="GO:0003887">
    <property type="term" value="F:DNA-directed DNA polymerase activity"/>
    <property type="evidence" value="ECO:0007669"/>
    <property type="project" value="UniProtKB-EC"/>
</dbReference>
<keyword evidence="1" id="KW-0548">Nucleotidyltransferase</keyword>
<dbReference type="HOGENOM" id="CLU_131584_2_0_4"/>
<name>C0DYS3_EIKCO</name>
<gene>
    <name evidence="1" type="primary">holC</name>
    <name evidence="1" type="ORF">EIKCOROL_02538</name>
</gene>